<dbReference type="InterPro" id="IPR036680">
    <property type="entry name" value="SPOR-like_sf"/>
</dbReference>
<keyword evidence="4" id="KW-0449">Lipoprotein</keyword>
<dbReference type="PANTHER" id="PTHR34183">
    <property type="entry name" value="ENDOLYTIC PEPTIDOGLYCAN TRANSGLYCOSYLASE RLPA"/>
    <property type="match status" value="1"/>
</dbReference>
<dbReference type="Gene3D" id="3.30.70.1070">
    <property type="entry name" value="Sporulation related repeat"/>
    <property type="match status" value="1"/>
</dbReference>
<dbReference type="InterPro" id="IPR009009">
    <property type="entry name" value="RlpA-like_DPBB"/>
</dbReference>
<dbReference type="EMBL" id="JACIDX010000029">
    <property type="protein sequence ID" value="MBB3957640.1"/>
    <property type="molecule type" value="Genomic_DNA"/>
</dbReference>
<dbReference type="Pfam" id="PF03330">
    <property type="entry name" value="DPBB_1"/>
    <property type="match status" value="1"/>
</dbReference>
<dbReference type="RefSeq" id="WP_183629127.1">
    <property type="nucleotide sequence ID" value="NZ_JACIDX010000029.1"/>
</dbReference>
<dbReference type="GO" id="GO:0009279">
    <property type="term" value="C:cell outer membrane"/>
    <property type="evidence" value="ECO:0007669"/>
    <property type="project" value="TreeGrafter"/>
</dbReference>
<keyword evidence="1" id="KW-0732">Signal</keyword>
<feature type="signal peptide" evidence="1">
    <location>
        <begin position="1"/>
        <end position="31"/>
    </location>
</feature>
<feature type="domain" description="RlpA-like protein double-psi beta-barrel" evidence="2">
    <location>
        <begin position="102"/>
        <end position="164"/>
    </location>
</feature>
<feature type="domain" description="SPOR" evidence="3">
    <location>
        <begin position="357"/>
        <end position="418"/>
    </location>
</feature>
<accession>A0A7W6G8W7</accession>
<feature type="chain" id="PRO_5031540774" evidence="1">
    <location>
        <begin position="32"/>
        <end position="425"/>
    </location>
</feature>
<proteinExistence type="predicted"/>
<evidence type="ECO:0000259" key="2">
    <source>
        <dbReference type="Pfam" id="PF03330"/>
    </source>
</evidence>
<dbReference type="SUPFAM" id="SSF50685">
    <property type="entry name" value="Barwin-like endoglucanases"/>
    <property type="match status" value="1"/>
</dbReference>
<evidence type="ECO:0000259" key="3">
    <source>
        <dbReference type="Pfam" id="PF05036"/>
    </source>
</evidence>
<dbReference type="SUPFAM" id="SSF110997">
    <property type="entry name" value="Sporulation related repeat"/>
    <property type="match status" value="1"/>
</dbReference>
<sequence>MRLPVERRVARLMLAVAVSGAALGAGMPANAGLKIPFVSGGGKLPPAPATPDTPRAVSGPAADYPVVLGEPYKVGDTVFSPANAMNYDAVGYASAGGPVSGVSAAHHTLPLPSYVEVTSLTNGRTILVRVERRGPMDSNHTIELSPAALAQLGASSDGQAPVRVRRVNPLENERALLRAGMNAPERMATPKPLLAVLQRRLATDPNANHAGASLATSVLVGAAHDEDDDAPAAKPAPKLASATPVAKPVKAAIAPMPVAPTPRQPIAPPVTGASYTTPRFTSVAPVKTPAELAYAPPGQPAQSFVPAKPVVKPVAEPKALAMAKPISPAKPLAVAKPVAKAPIALEARVSAAPAPVSGGFVVQYGAFSEKTRAQSLAHAAGAQIVGGGALWRVRSTAYPSRPAAEAALAKARAAGYTEARIQRGD</sequence>
<dbReference type="PANTHER" id="PTHR34183:SF1">
    <property type="entry name" value="ENDOLYTIC PEPTIDOGLYCAN TRANSGLYCOSYLASE RLPA"/>
    <property type="match status" value="1"/>
</dbReference>
<organism evidence="4 5">
    <name type="scientific">Novosphingobium sediminicola</name>
    <dbReference type="NCBI Taxonomy" id="563162"/>
    <lineage>
        <taxon>Bacteria</taxon>
        <taxon>Pseudomonadati</taxon>
        <taxon>Pseudomonadota</taxon>
        <taxon>Alphaproteobacteria</taxon>
        <taxon>Sphingomonadales</taxon>
        <taxon>Sphingomonadaceae</taxon>
        <taxon>Novosphingobium</taxon>
    </lineage>
</organism>
<dbReference type="GO" id="GO:0042834">
    <property type="term" value="F:peptidoglycan binding"/>
    <property type="evidence" value="ECO:0007669"/>
    <property type="project" value="InterPro"/>
</dbReference>
<evidence type="ECO:0000313" key="4">
    <source>
        <dbReference type="EMBL" id="MBB3957640.1"/>
    </source>
</evidence>
<gene>
    <name evidence="4" type="ORF">GGR38_004614</name>
</gene>
<dbReference type="Proteomes" id="UP000548867">
    <property type="component" value="Unassembled WGS sequence"/>
</dbReference>
<dbReference type="InterPro" id="IPR036908">
    <property type="entry name" value="RlpA-like_sf"/>
</dbReference>
<dbReference type="AlphaFoldDB" id="A0A7W6G8W7"/>
<keyword evidence="5" id="KW-1185">Reference proteome</keyword>
<comment type="caution">
    <text evidence="4">The sequence shown here is derived from an EMBL/GenBank/DDBJ whole genome shotgun (WGS) entry which is preliminary data.</text>
</comment>
<dbReference type="CDD" id="cd22268">
    <property type="entry name" value="DPBB_RlpA-like"/>
    <property type="match status" value="1"/>
</dbReference>
<reference evidence="4 5" key="1">
    <citation type="submission" date="2020-08" db="EMBL/GenBank/DDBJ databases">
        <title>Genomic Encyclopedia of Type Strains, Phase IV (KMG-IV): sequencing the most valuable type-strain genomes for metagenomic binning, comparative biology and taxonomic classification.</title>
        <authorList>
            <person name="Goeker M."/>
        </authorList>
    </citation>
    <scope>NUCLEOTIDE SEQUENCE [LARGE SCALE GENOMIC DNA]</scope>
    <source>
        <strain evidence="4 5">DSM 27057</strain>
    </source>
</reference>
<evidence type="ECO:0000256" key="1">
    <source>
        <dbReference type="SAM" id="SignalP"/>
    </source>
</evidence>
<evidence type="ECO:0000313" key="5">
    <source>
        <dbReference type="Proteomes" id="UP000548867"/>
    </source>
</evidence>
<name>A0A7W6G8W7_9SPHN</name>
<dbReference type="Pfam" id="PF05036">
    <property type="entry name" value="SPOR"/>
    <property type="match status" value="1"/>
</dbReference>
<dbReference type="Gene3D" id="2.40.40.10">
    <property type="entry name" value="RlpA-like domain"/>
    <property type="match status" value="1"/>
</dbReference>
<dbReference type="InterPro" id="IPR007730">
    <property type="entry name" value="SPOR-like_dom"/>
</dbReference>
<protein>
    <submittedName>
        <fullName evidence="4">Rare lipoprotein A</fullName>
    </submittedName>
</protein>